<evidence type="ECO:0000256" key="8">
    <source>
        <dbReference type="ARBA" id="ARBA00023211"/>
    </source>
</evidence>
<evidence type="ECO:0000313" key="10">
    <source>
        <dbReference type="EMBL" id="BCO36580.1"/>
    </source>
</evidence>
<dbReference type="OrthoDB" id="9803119at2"/>
<keyword evidence="5 9" id="KW-0408">Iron</keyword>
<reference evidence="10 11" key="1">
    <citation type="submission" date="2020-12" db="EMBL/GenBank/DDBJ databases">
        <title>Complete genome sequence of Mycobacterium heckeshornense JCM 15655T, closely related to a pathogenic non-tuberculous mycobacterial species Mycobacterium xenopi.</title>
        <authorList>
            <person name="Yoshida M."/>
            <person name="Fukano H."/>
            <person name="Asakura T."/>
            <person name="Suzuki M."/>
            <person name="Hoshino Y."/>
        </authorList>
    </citation>
    <scope>NUCLEOTIDE SEQUENCE [LARGE SCALE GENOMIC DNA]</scope>
    <source>
        <strain evidence="10 11">JCM 15655</strain>
    </source>
</reference>
<evidence type="ECO:0000256" key="4">
    <source>
        <dbReference type="ARBA" id="ARBA00022839"/>
    </source>
</evidence>
<dbReference type="InterPro" id="IPR022765">
    <property type="entry name" value="Dna2/Cas4_DUF83"/>
</dbReference>
<keyword evidence="4 9" id="KW-0269">Exonuclease</keyword>
<evidence type="ECO:0000256" key="3">
    <source>
        <dbReference type="ARBA" id="ARBA00022801"/>
    </source>
</evidence>
<evidence type="ECO:0000256" key="2">
    <source>
        <dbReference type="ARBA" id="ARBA00022723"/>
    </source>
</evidence>
<dbReference type="InterPro" id="IPR011604">
    <property type="entry name" value="PDDEXK-like_dom_sf"/>
</dbReference>
<proteinExistence type="inferred from homology"/>
<protein>
    <recommendedName>
        <fullName evidence="9">CRISPR-associated exonuclease Cas4</fullName>
        <ecNumber evidence="9">3.1.12.1</ecNumber>
    </recommendedName>
</protein>
<comment type="function">
    <text evidence="9">CRISPR (clustered regularly interspaced short palindromic repeat) is an adaptive immune system that provides protection against mobile genetic elements (viruses, transposable elements and conjugative plasmids). CRISPR clusters contain sequences complementary to antecedent mobile elements and target invading nucleic acids. CRISPR clusters are transcribed and processed into CRISPR RNA (crRNA).</text>
</comment>
<evidence type="ECO:0000313" key="11">
    <source>
        <dbReference type="Proteomes" id="UP000595446"/>
    </source>
</evidence>
<keyword evidence="8 9" id="KW-0464">Manganese</keyword>
<comment type="cofactor">
    <cofactor evidence="9">
        <name>Mg(2+)</name>
        <dbReference type="ChEBI" id="CHEBI:18420"/>
    </cofactor>
    <cofactor evidence="9">
        <name>Mn(2+)</name>
        <dbReference type="ChEBI" id="CHEBI:29035"/>
    </cofactor>
    <text evidence="9">Mg(2+) or Mn(2+) required for ssDNA cleavage activity.</text>
</comment>
<dbReference type="EC" id="3.1.12.1" evidence="9"/>
<dbReference type="GO" id="GO:0004527">
    <property type="term" value="F:exonuclease activity"/>
    <property type="evidence" value="ECO:0007669"/>
    <property type="project" value="UniProtKB-KW"/>
</dbReference>
<dbReference type="AlphaFoldDB" id="A0A2G8B6X1"/>
<dbReference type="STRING" id="110505.ACT16_14295"/>
<dbReference type="NCBIfam" id="TIGR00372">
    <property type="entry name" value="cas4"/>
    <property type="match status" value="1"/>
</dbReference>
<gene>
    <name evidence="10" type="ORF">MHEC_30130</name>
</gene>
<accession>A0A2G8B6X1</accession>
<dbReference type="Gene3D" id="3.90.320.10">
    <property type="match status" value="1"/>
</dbReference>
<evidence type="ECO:0000256" key="5">
    <source>
        <dbReference type="ARBA" id="ARBA00023004"/>
    </source>
</evidence>
<evidence type="ECO:0000256" key="6">
    <source>
        <dbReference type="ARBA" id="ARBA00023014"/>
    </source>
</evidence>
<dbReference type="GO" id="GO:0051536">
    <property type="term" value="F:iron-sulfur cluster binding"/>
    <property type="evidence" value="ECO:0007669"/>
    <property type="project" value="UniProtKB-KW"/>
</dbReference>
<evidence type="ECO:0000256" key="9">
    <source>
        <dbReference type="RuleBase" id="RU365022"/>
    </source>
</evidence>
<evidence type="ECO:0000256" key="7">
    <source>
        <dbReference type="ARBA" id="ARBA00023118"/>
    </source>
</evidence>
<dbReference type="GO" id="GO:0051607">
    <property type="term" value="P:defense response to virus"/>
    <property type="evidence" value="ECO:0007669"/>
    <property type="project" value="UniProtKB-KW"/>
</dbReference>
<dbReference type="GO" id="GO:0046872">
    <property type="term" value="F:metal ion binding"/>
    <property type="evidence" value="ECO:0007669"/>
    <property type="project" value="UniProtKB-KW"/>
</dbReference>
<dbReference type="Proteomes" id="UP000595446">
    <property type="component" value="Chromosome"/>
</dbReference>
<keyword evidence="2 9" id="KW-0479">Metal-binding</keyword>
<dbReference type="EMBL" id="AP024237">
    <property type="protein sequence ID" value="BCO36580.1"/>
    <property type="molecule type" value="Genomic_DNA"/>
</dbReference>
<keyword evidence="1 9" id="KW-0540">Nuclease</keyword>
<sequence>MTQSEVDVVDVPKLLPARMLNEYAYCPRLFFLEWVQQQWADSADTAEGSFHHRQVDIARGDAPLPDDEADLIRAQSVSLASTELGLAAKIDIIEGDNGVVRPVDVKRGKPPNITEGAYEPERVQLCAQALLLREAGYRCDEGILYFAGARRRVTISFDADLIHRTHELLVEAREVAGRDIPPQPLVDSPKPESVDE</sequence>
<name>A0A2G8B6X1_9MYCO</name>
<comment type="similarity">
    <text evidence="9">Belongs to the CRISPR-associated exonuclease Cas4 family.</text>
</comment>
<dbReference type="RefSeq" id="WP_048892155.1">
    <property type="nucleotide sequence ID" value="NZ_AP024237.1"/>
</dbReference>
<keyword evidence="6 9" id="KW-0411">Iron-sulfur</keyword>
<dbReference type="InterPro" id="IPR013343">
    <property type="entry name" value="CRISPR-assoc_prot_Cas4"/>
</dbReference>
<evidence type="ECO:0000256" key="1">
    <source>
        <dbReference type="ARBA" id="ARBA00022722"/>
    </source>
</evidence>
<keyword evidence="7 9" id="KW-0051">Antiviral defense</keyword>
<dbReference type="Pfam" id="PF01930">
    <property type="entry name" value="Cas_Cas4"/>
    <property type="match status" value="1"/>
</dbReference>
<organism evidence="10 11">
    <name type="scientific">Mycobacterium heckeshornense</name>
    <dbReference type="NCBI Taxonomy" id="110505"/>
    <lineage>
        <taxon>Bacteria</taxon>
        <taxon>Bacillati</taxon>
        <taxon>Actinomycetota</taxon>
        <taxon>Actinomycetes</taxon>
        <taxon>Mycobacteriales</taxon>
        <taxon>Mycobacteriaceae</taxon>
        <taxon>Mycobacterium</taxon>
    </lineage>
</organism>
<comment type="cofactor">
    <cofactor evidence="9">
        <name>iron-sulfur cluster</name>
        <dbReference type="ChEBI" id="CHEBI:30408"/>
    </cofactor>
</comment>
<keyword evidence="3 9" id="KW-0378">Hydrolase</keyword>
<keyword evidence="11" id="KW-1185">Reference proteome</keyword>